<dbReference type="Pfam" id="PF03358">
    <property type="entry name" value="FMN_red"/>
    <property type="match status" value="1"/>
</dbReference>
<evidence type="ECO:0000313" key="3">
    <source>
        <dbReference type="Proteomes" id="UP001144471"/>
    </source>
</evidence>
<sequence>MRVCILFGSLRTNSNTALLLEPFMEELKELGAEVDHIILRDKHIEPCTACWACQNIFEGPGCPKEDDMGEIYELVLKADCIIFATPIYSWYCTPPMKAVMDRLVYGMNKYYGETEGPCLWEGKRCGLVTTCGYEIEEGAGVFEEGLRRYSKHSNLDYIGKVGVRDRGKKYFRSRSAVEGARKFASRVFESLEEKYL</sequence>
<dbReference type="InterPro" id="IPR050104">
    <property type="entry name" value="FMN-dep_NADH:Q_OxRdtase_AzoR1"/>
</dbReference>
<evidence type="ECO:0000313" key="2">
    <source>
        <dbReference type="EMBL" id="GLI57895.1"/>
    </source>
</evidence>
<accession>A0A9W6GPC9</accession>
<proteinExistence type="predicted"/>
<organism evidence="2 3">
    <name type="scientific">Propionigenium maris DSM 9537</name>
    <dbReference type="NCBI Taxonomy" id="1123000"/>
    <lineage>
        <taxon>Bacteria</taxon>
        <taxon>Fusobacteriati</taxon>
        <taxon>Fusobacteriota</taxon>
        <taxon>Fusobacteriia</taxon>
        <taxon>Fusobacteriales</taxon>
        <taxon>Fusobacteriaceae</taxon>
        <taxon>Propionigenium</taxon>
    </lineage>
</organism>
<dbReference type="PANTHER" id="PTHR43741:SF4">
    <property type="entry name" value="FMN-DEPENDENT NADH:QUINONE OXIDOREDUCTASE"/>
    <property type="match status" value="1"/>
</dbReference>
<dbReference type="Proteomes" id="UP001144471">
    <property type="component" value="Unassembled WGS sequence"/>
</dbReference>
<dbReference type="RefSeq" id="WP_281837569.1">
    <property type="nucleotide sequence ID" value="NZ_BSDY01000027.1"/>
</dbReference>
<reference evidence="2" key="1">
    <citation type="submission" date="2022-12" db="EMBL/GenBank/DDBJ databases">
        <title>Reference genome sequencing for broad-spectrum identification of bacterial and archaeal isolates by mass spectrometry.</title>
        <authorList>
            <person name="Sekiguchi Y."/>
            <person name="Tourlousse D.M."/>
        </authorList>
    </citation>
    <scope>NUCLEOTIDE SEQUENCE</scope>
    <source>
        <strain evidence="2">10succ1</strain>
    </source>
</reference>
<dbReference type="GO" id="GO:0016491">
    <property type="term" value="F:oxidoreductase activity"/>
    <property type="evidence" value="ECO:0007669"/>
    <property type="project" value="InterPro"/>
</dbReference>
<evidence type="ECO:0000259" key="1">
    <source>
        <dbReference type="Pfam" id="PF03358"/>
    </source>
</evidence>
<dbReference type="Gene3D" id="3.40.50.360">
    <property type="match status" value="1"/>
</dbReference>
<feature type="domain" description="NADPH-dependent FMN reductase-like" evidence="1">
    <location>
        <begin position="1"/>
        <end position="132"/>
    </location>
</feature>
<keyword evidence="3" id="KW-1185">Reference proteome</keyword>
<dbReference type="InterPro" id="IPR029039">
    <property type="entry name" value="Flavoprotein-like_sf"/>
</dbReference>
<dbReference type="InterPro" id="IPR005025">
    <property type="entry name" value="FMN_Rdtase-like_dom"/>
</dbReference>
<dbReference type="SUPFAM" id="SSF52218">
    <property type="entry name" value="Flavoproteins"/>
    <property type="match status" value="1"/>
</dbReference>
<name>A0A9W6GPC9_9FUSO</name>
<protein>
    <submittedName>
        <fullName evidence="2">FMN reductase</fullName>
    </submittedName>
</protein>
<comment type="caution">
    <text evidence="2">The sequence shown here is derived from an EMBL/GenBank/DDBJ whole genome shotgun (WGS) entry which is preliminary data.</text>
</comment>
<dbReference type="EMBL" id="BSDY01000027">
    <property type="protein sequence ID" value="GLI57895.1"/>
    <property type="molecule type" value="Genomic_DNA"/>
</dbReference>
<dbReference type="AlphaFoldDB" id="A0A9W6GPC9"/>
<gene>
    <name evidence="2" type="ORF">PM10SUCC1_34090</name>
</gene>
<dbReference type="PANTHER" id="PTHR43741">
    <property type="entry name" value="FMN-DEPENDENT NADH-AZOREDUCTASE 1"/>
    <property type="match status" value="1"/>
</dbReference>